<reference evidence="2" key="1">
    <citation type="submission" date="2016-10" db="EMBL/GenBank/DDBJ databases">
        <authorList>
            <person name="Varghese N."/>
            <person name="Submissions S."/>
        </authorList>
    </citation>
    <scope>NUCLEOTIDE SEQUENCE [LARGE SCALE GENOMIC DNA]</scope>
    <source>
        <strain evidence="2">DSM 13234</strain>
    </source>
</reference>
<keyword evidence="2" id="KW-1185">Reference proteome</keyword>
<protein>
    <submittedName>
        <fullName evidence="1">Uncharacterized protein</fullName>
    </submittedName>
</protein>
<proteinExistence type="predicted"/>
<accession>A0A1H6H2Z7</accession>
<gene>
    <name evidence="1" type="ORF">SAMN04244559_00857</name>
</gene>
<dbReference type="Proteomes" id="UP000182983">
    <property type="component" value="Unassembled WGS sequence"/>
</dbReference>
<evidence type="ECO:0000313" key="2">
    <source>
        <dbReference type="Proteomes" id="UP000182983"/>
    </source>
</evidence>
<name>A0A1H6H2Z7_MAGFU</name>
<evidence type="ECO:0000313" key="1">
    <source>
        <dbReference type="EMBL" id="SEH30059.1"/>
    </source>
</evidence>
<dbReference type="EMBL" id="FNWO01000003">
    <property type="protein sequence ID" value="SEH30059.1"/>
    <property type="molecule type" value="Genomic_DNA"/>
</dbReference>
<organism evidence="1 2">
    <name type="scientific">Magnetospirillum fulvum</name>
    <name type="common">Rhodospirillum fulvum</name>
    <dbReference type="NCBI Taxonomy" id="1082"/>
    <lineage>
        <taxon>Bacteria</taxon>
        <taxon>Pseudomonadati</taxon>
        <taxon>Pseudomonadota</taxon>
        <taxon>Alphaproteobacteria</taxon>
        <taxon>Rhodospirillales</taxon>
        <taxon>Rhodospirillaceae</taxon>
        <taxon>Magnetospirillum</taxon>
    </lineage>
</organism>
<dbReference type="AlphaFoldDB" id="A0A1H6H2Z7"/>
<sequence>MKGGFEDGRIGRCHGLGVVLYVAKDMFPLPLLRQDCTSIVIAVNDCAALVGQRVICSVIEGEFYARALC</sequence>